<dbReference type="Proteomes" id="UP000199518">
    <property type="component" value="Unassembled WGS sequence"/>
</dbReference>
<evidence type="ECO:0000313" key="2">
    <source>
        <dbReference type="EMBL" id="SFJ38827.1"/>
    </source>
</evidence>
<feature type="signal peptide" evidence="1">
    <location>
        <begin position="1"/>
        <end position="20"/>
    </location>
</feature>
<name>A0A1I3R097_9PLAN</name>
<protein>
    <submittedName>
        <fullName evidence="2">Methane oxygenase PmoA</fullName>
    </submittedName>
</protein>
<dbReference type="AlphaFoldDB" id="A0A1I3R097"/>
<proteinExistence type="predicted"/>
<dbReference type="EMBL" id="FOQD01000019">
    <property type="protein sequence ID" value="SFJ38827.1"/>
    <property type="molecule type" value="Genomic_DNA"/>
</dbReference>
<gene>
    <name evidence="2" type="ORF">SAMN05421753_11991</name>
</gene>
<dbReference type="InterPro" id="IPR029475">
    <property type="entry name" value="DUF6807"/>
</dbReference>
<reference evidence="3" key="1">
    <citation type="submission" date="2016-10" db="EMBL/GenBank/DDBJ databases">
        <authorList>
            <person name="Varghese N."/>
            <person name="Submissions S."/>
        </authorList>
    </citation>
    <scope>NUCLEOTIDE SEQUENCE [LARGE SCALE GENOMIC DNA]</scope>
    <source>
        <strain evidence="3">DSM 26348</strain>
    </source>
</reference>
<accession>A0A1I3R097</accession>
<feature type="chain" id="PRO_5011510062" evidence="1">
    <location>
        <begin position="21"/>
        <end position="387"/>
    </location>
</feature>
<evidence type="ECO:0000256" key="1">
    <source>
        <dbReference type="SAM" id="SignalP"/>
    </source>
</evidence>
<keyword evidence="1" id="KW-0732">Signal</keyword>
<dbReference type="RefSeq" id="WP_175517715.1">
    <property type="nucleotide sequence ID" value="NZ_FOQD01000019.1"/>
</dbReference>
<keyword evidence="3" id="KW-1185">Reference proteome</keyword>
<dbReference type="Pfam" id="PF14100">
    <property type="entry name" value="DUF6807"/>
    <property type="match status" value="1"/>
</dbReference>
<sequence>MRRFAAGCLAWLVVCSVAFAEDQKVTLDKQRESVKVMLGDDVFTVFRFGPGRRKPFFQPVTGPGGFELLKEAVSTQQPDSPARKVFVVSEIAPLTADEGAARVAHYGDVLTVDRVDGNKLWISARNGWINRSDVAPLAATVTRLINDNPLPIKDKLSPDFYDHPHHKGIWFSVDEINGIKFWMEESRVAVQSVEVEQGKGNPAVIKFVSHWLDKKDAPVLKEETTVSFYPNRLMTYDVKLSAAGESVKIGDTKEGMFAIRLPNSMREYAGGGPVTNADGANGTKEAWGKPSHWVNYNGPVDGHVFGVAIMDSPKNPWASRYHVRDYGLFSINPFGAGAYTAETPEPQPAHARELKAGEDLHFKYGIWIHDGALGADEINKVYEGFAK</sequence>
<organism evidence="2 3">
    <name type="scientific">Planctomicrobium piriforme</name>
    <dbReference type="NCBI Taxonomy" id="1576369"/>
    <lineage>
        <taxon>Bacteria</taxon>
        <taxon>Pseudomonadati</taxon>
        <taxon>Planctomycetota</taxon>
        <taxon>Planctomycetia</taxon>
        <taxon>Planctomycetales</taxon>
        <taxon>Planctomycetaceae</taxon>
        <taxon>Planctomicrobium</taxon>
    </lineage>
</organism>
<dbReference type="STRING" id="1576369.SAMN05421753_11991"/>
<evidence type="ECO:0000313" key="3">
    <source>
        <dbReference type="Proteomes" id="UP000199518"/>
    </source>
</evidence>